<dbReference type="GO" id="GO:0000155">
    <property type="term" value="F:phosphorelay sensor kinase activity"/>
    <property type="evidence" value="ECO:0007669"/>
    <property type="project" value="InterPro"/>
</dbReference>
<evidence type="ECO:0000256" key="4">
    <source>
        <dbReference type="ARBA" id="ARBA00022553"/>
    </source>
</evidence>
<dbReference type="PROSITE" id="PS50109">
    <property type="entry name" value="HIS_KIN"/>
    <property type="match status" value="1"/>
</dbReference>
<keyword evidence="6 9" id="KW-0418">Kinase</keyword>
<dbReference type="RefSeq" id="WP_127723172.1">
    <property type="nucleotide sequence ID" value="NZ_RLIH01000002.1"/>
</dbReference>
<evidence type="ECO:0000256" key="1">
    <source>
        <dbReference type="ARBA" id="ARBA00000085"/>
    </source>
</evidence>
<name>A0A437S8W9_9FIRM</name>
<dbReference type="PANTHER" id="PTHR45453">
    <property type="entry name" value="PHOSPHATE REGULON SENSOR PROTEIN PHOR"/>
    <property type="match status" value="1"/>
</dbReference>
<dbReference type="InterPro" id="IPR036097">
    <property type="entry name" value="HisK_dim/P_sf"/>
</dbReference>
<comment type="catalytic activity">
    <reaction evidence="1">
        <text>ATP + protein L-histidine = ADP + protein N-phospho-L-histidine.</text>
        <dbReference type="EC" id="2.7.13.3"/>
    </reaction>
</comment>
<proteinExistence type="predicted"/>
<dbReference type="PANTHER" id="PTHR45453:SF1">
    <property type="entry name" value="PHOSPHATE REGULON SENSOR PROTEIN PHOR"/>
    <property type="match status" value="1"/>
</dbReference>
<dbReference type="InterPro" id="IPR005467">
    <property type="entry name" value="His_kinase_dom"/>
</dbReference>
<keyword evidence="5" id="KW-0808">Transferase</keyword>
<dbReference type="InterPro" id="IPR003594">
    <property type="entry name" value="HATPase_dom"/>
</dbReference>
<dbReference type="SMART" id="SM00388">
    <property type="entry name" value="HisKA"/>
    <property type="match status" value="1"/>
</dbReference>
<dbReference type="CDD" id="cd00082">
    <property type="entry name" value="HisKA"/>
    <property type="match status" value="1"/>
</dbReference>
<dbReference type="InterPro" id="IPR050351">
    <property type="entry name" value="BphY/WalK/GraS-like"/>
</dbReference>
<dbReference type="GO" id="GO:0016036">
    <property type="term" value="P:cellular response to phosphate starvation"/>
    <property type="evidence" value="ECO:0007669"/>
    <property type="project" value="TreeGrafter"/>
</dbReference>
<keyword evidence="7" id="KW-0902">Two-component regulatory system</keyword>
<dbReference type="EC" id="2.7.13.3" evidence="3"/>
<dbReference type="Gene3D" id="1.10.287.130">
    <property type="match status" value="1"/>
</dbReference>
<dbReference type="EMBL" id="RLIH01000002">
    <property type="protein sequence ID" value="RVU55462.1"/>
    <property type="molecule type" value="Genomic_DNA"/>
</dbReference>
<evidence type="ECO:0000256" key="6">
    <source>
        <dbReference type="ARBA" id="ARBA00022777"/>
    </source>
</evidence>
<dbReference type="PRINTS" id="PR00344">
    <property type="entry name" value="BCTRLSENSOR"/>
</dbReference>
<dbReference type="Pfam" id="PF00512">
    <property type="entry name" value="HisKA"/>
    <property type="match status" value="1"/>
</dbReference>
<dbReference type="Gene3D" id="3.30.565.10">
    <property type="entry name" value="Histidine kinase-like ATPase, C-terminal domain"/>
    <property type="match status" value="1"/>
</dbReference>
<sequence>MEILVLFLVIIIIGLIGFIIKERIGIRKITDGMDSIFELKSASDVLNYDETMLSKLEVKALRFVKDNLDVKSKLEVEQEMIQSLIGDISHQTKTPISNISIYTELLAEKYDDEYIDILKFEIEKLSFLIESLVKASQLEANLIQLNFEEVNIKEMLENLIKKSKANLNEKSINIKYNTAFKTLNIDRKWTEEAVFNLIDNGIKYSKAESDIDIVVSDTTNYLKIDIVSTGDKIAEGEYNKLFQRFYRGRNAGSKQGVGIGLFLSRKIIELQGGYIIVNSREQNVFSVFLPL</sequence>
<dbReference type="GO" id="GO:0004721">
    <property type="term" value="F:phosphoprotein phosphatase activity"/>
    <property type="evidence" value="ECO:0007669"/>
    <property type="project" value="TreeGrafter"/>
</dbReference>
<dbReference type="OrthoDB" id="9773956at2"/>
<dbReference type="AlphaFoldDB" id="A0A437S8W9"/>
<dbReference type="InterPro" id="IPR003661">
    <property type="entry name" value="HisK_dim/P_dom"/>
</dbReference>
<dbReference type="SUPFAM" id="SSF47384">
    <property type="entry name" value="Homodimeric domain of signal transducing histidine kinase"/>
    <property type="match status" value="1"/>
</dbReference>
<accession>A0A437S8W9</accession>
<organism evidence="9 10">
    <name type="scientific">Anaerosphaera multitolerans</name>
    <dbReference type="NCBI Taxonomy" id="2487351"/>
    <lineage>
        <taxon>Bacteria</taxon>
        <taxon>Bacillati</taxon>
        <taxon>Bacillota</taxon>
        <taxon>Tissierellia</taxon>
        <taxon>Tissierellales</taxon>
        <taxon>Peptoniphilaceae</taxon>
        <taxon>Anaerosphaera</taxon>
    </lineage>
</organism>
<evidence type="ECO:0000313" key="10">
    <source>
        <dbReference type="Proteomes" id="UP000288812"/>
    </source>
</evidence>
<evidence type="ECO:0000313" key="9">
    <source>
        <dbReference type="EMBL" id="RVU55462.1"/>
    </source>
</evidence>
<dbReference type="InterPro" id="IPR004358">
    <property type="entry name" value="Sig_transdc_His_kin-like_C"/>
</dbReference>
<evidence type="ECO:0000256" key="2">
    <source>
        <dbReference type="ARBA" id="ARBA00004370"/>
    </source>
</evidence>
<reference evidence="9 10" key="1">
    <citation type="submission" date="2018-11" db="EMBL/GenBank/DDBJ databases">
        <title>Genome sequencing and assembly of Anaerosphaera sp. nov., GS7-6-2.</title>
        <authorList>
            <person name="Rettenmaier R."/>
            <person name="Liebl W."/>
            <person name="Zverlov V."/>
        </authorList>
    </citation>
    <scope>NUCLEOTIDE SEQUENCE [LARGE SCALE GENOMIC DNA]</scope>
    <source>
        <strain evidence="9 10">GS7-6-2</strain>
    </source>
</reference>
<dbReference type="InterPro" id="IPR036890">
    <property type="entry name" value="HATPase_C_sf"/>
</dbReference>
<dbReference type="Pfam" id="PF02518">
    <property type="entry name" value="HATPase_c"/>
    <property type="match status" value="1"/>
</dbReference>
<feature type="domain" description="Histidine kinase" evidence="8">
    <location>
        <begin position="87"/>
        <end position="291"/>
    </location>
</feature>
<dbReference type="Proteomes" id="UP000288812">
    <property type="component" value="Unassembled WGS sequence"/>
</dbReference>
<evidence type="ECO:0000259" key="8">
    <source>
        <dbReference type="PROSITE" id="PS50109"/>
    </source>
</evidence>
<protein>
    <recommendedName>
        <fullName evidence="3">histidine kinase</fullName>
        <ecNumber evidence="3">2.7.13.3</ecNumber>
    </recommendedName>
</protein>
<evidence type="ECO:0000256" key="3">
    <source>
        <dbReference type="ARBA" id="ARBA00012438"/>
    </source>
</evidence>
<comment type="subcellular location">
    <subcellularLocation>
        <location evidence="2">Membrane</location>
    </subcellularLocation>
</comment>
<keyword evidence="4" id="KW-0597">Phosphoprotein</keyword>
<evidence type="ECO:0000256" key="7">
    <source>
        <dbReference type="ARBA" id="ARBA00023012"/>
    </source>
</evidence>
<evidence type="ECO:0000256" key="5">
    <source>
        <dbReference type="ARBA" id="ARBA00022679"/>
    </source>
</evidence>
<comment type="caution">
    <text evidence="9">The sequence shown here is derived from an EMBL/GenBank/DDBJ whole genome shotgun (WGS) entry which is preliminary data.</text>
</comment>
<dbReference type="SMART" id="SM00387">
    <property type="entry name" value="HATPase_c"/>
    <property type="match status" value="1"/>
</dbReference>
<dbReference type="SUPFAM" id="SSF55874">
    <property type="entry name" value="ATPase domain of HSP90 chaperone/DNA topoisomerase II/histidine kinase"/>
    <property type="match status" value="1"/>
</dbReference>
<dbReference type="GO" id="GO:0005886">
    <property type="term" value="C:plasma membrane"/>
    <property type="evidence" value="ECO:0007669"/>
    <property type="project" value="TreeGrafter"/>
</dbReference>
<keyword evidence="10" id="KW-1185">Reference proteome</keyword>
<gene>
    <name evidence="9" type="ORF">EF514_01670</name>
</gene>